<evidence type="ECO:0000256" key="1">
    <source>
        <dbReference type="SAM" id="MobiDB-lite"/>
    </source>
</evidence>
<dbReference type="EMBL" id="AWUE01020024">
    <property type="protein sequence ID" value="OMO70209.1"/>
    <property type="molecule type" value="Genomic_DNA"/>
</dbReference>
<sequence length="104" mass="11927">MEGEVVEGQGVSDYQGEAIEFFFRGRVCREWVKGDDQCSGSENPKVMENGEAFRGLCVKEKLWRDDRVRENNQGRKKMGSESCSVAGRERIERKNSLEDFLRSS</sequence>
<evidence type="ECO:0000313" key="2">
    <source>
        <dbReference type="EMBL" id="OMO70209.1"/>
    </source>
</evidence>
<name>A0A1R3HIN6_9ROSI</name>
<organism evidence="2 3">
    <name type="scientific">Corchorus olitorius</name>
    <dbReference type="NCBI Taxonomy" id="93759"/>
    <lineage>
        <taxon>Eukaryota</taxon>
        <taxon>Viridiplantae</taxon>
        <taxon>Streptophyta</taxon>
        <taxon>Embryophyta</taxon>
        <taxon>Tracheophyta</taxon>
        <taxon>Spermatophyta</taxon>
        <taxon>Magnoliopsida</taxon>
        <taxon>eudicotyledons</taxon>
        <taxon>Gunneridae</taxon>
        <taxon>Pentapetalae</taxon>
        <taxon>rosids</taxon>
        <taxon>malvids</taxon>
        <taxon>Malvales</taxon>
        <taxon>Malvaceae</taxon>
        <taxon>Grewioideae</taxon>
        <taxon>Apeibeae</taxon>
        <taxon>Corchorus</taxon>
    </lineage>
</organism>
<accession>A0A1R3HIN6</accession>
<protein>
    <submittedName>
        <fullName evidence="2">Uncharacterized protein</fullName>
    </submittedName>
</protein>
<dbReference type="AlphaFoldDB" id="A0A1R3HIN6"/>
<reference evidence="3" key="1">
    <citation type="submission" date="2013-09" db="EMBL/GenBank/DDBJ databases">
        <title>Corchorus olitorius genome sequencing.</title>
        <authorList>
            <person name="Alam M."/>
            <person name="Haque M.S."/>
            <person name="Islam M.S."/>
            <person name="Emdad E.M."/>
            <person name="Islam M.M."/>
            <person name="Ahmed B."/>
            <person name="Halim A."/>
            <person name="Hossen Q.M.M."/>
            <person name="Hossain M.Z."/>
            <person name="Ahmed R."/>
            <person name="Khan M.M."/>
            <person name="Islam R."/>
            <person name="Rashid M.M."/>
            <person name="Khan S.A."/>
            <person name="Rahman M.S."/>
            <person name="Alam M."/>
            <person name="Yahiya A.S."/>
            <person name="Khan M.S."/>
            <person name="Azam M.S."/>
            <person name="Haque T."/>
            <person name="Lashkar M.Z.H."/>
            <person name="Akhand A.I."/>
            <person name="Morshed G."/>
            <person name="Roy S."/>
            <person name="Uddin K.S."/>
            <person name="Rabeya T."/>
            <person name="Hossain A.S."/>
            <person name="Chowdhury A."/>
            <person name="Snigdha A.R."/>
            <person name="Mortoza M.S."/>
            <person name="Matin S.A."/>
            <person name="Hoque S.M.E."/>
            <person name="Islam M.K."/>
            <person name="Roy D.K."/>
            <person name="Haider R."/>
            <person name="Moosa M.M."/>
            <person name="Elias S.M."/>
            <person name="Hasan A.M."/>
            <person name="Jahan S."/>
            <person name="Shafiuddin M."/>
            <person name="Mahmood N."/>
            <person name="Shommy N.S."/>
        </authorList>
    </citation>
    <scope>NUCLEOTIDE SEQUENCE [LARGE SCALE GENOMIC DNA]</scope>
    <source>
        <strain evidence="3">cv. O-4</strain>
    </source>
</reference>
<gene>
    <name evidence="2" type="ORF">COLO4_28692</name>
</gene>
<dbReference type="Proteomes" id="UP000187203">
    <property type="component" value="Unassembled WGS sequence"/>
</dbReference>
<keyword evidence="3" id="KW-1185">Reference proteome</keyword>
<evidence type="ECO:0000313" key="3">
    <source>
        <dbReference type="Proteomes" id="UP000187203"/>
    </source>
</evidence>
<comment type="caution">
    <text evidence="2">The sequence shown here is derived from an EMBL/GenBank/DDBJ whole genome shotgun (WGS) entry which is preliminary data.</text>
</comment>
<proteinExistence type="predicted"/>
<feature type="region of interest" description="Disordered" evidence="1">
    <location>
        <begin position="68"/>
        <end position="87"/>
    </location>
</feature>